<dbReference type="PANTHER" id="PTHR47691">
    <property type="entry name" value="REGULATOR-RELATED"/>
    <property type="match status" value="1"/>
</dbReference>
<dbReference type="AlphaFoldDB" id="W7IG28"/>
<sequence>MAVIFAIGGTGGIGKTWLALAWAHHILHRCPDGQLFVDLRGFSPAGSPAHPAEVLGGFLDALGVERDRHPADLDQRAALYRSLVSDRRMVVVLDNAASTEQVAPLLPGGRHCVVLITSRNHLPGLVSRRGARPLHLGVLTTAEARTLLATALGPGRATTEARPIALLIELCGGFPLALGLIAARAAAEPHLPLADAVGELHALGLDALDSEDPTASLPAVLSWSLRHLSDRQRLVFALLGIAPGPDTGLVAAAHLTGMSERATHAELRVLVESSLVNRTPGGRYGMHDLVRAYATTEDLDEDVRKPALRRVLDFYTRTARAADLLLDPHRDPPQLDLSTVGNRPHPLPDIAAAWAWLHNEYACLIAAQYTATIHRWHSTVWALAWSLDTFHHRQGHHHNLLALWRAAAEAAVHLPDPTTLIRTHRLLGLAHSALGRHADAIGHLHHGLVLAEGHPTHQAHIHRTLELVWKGRGDNTMALKHARRALDLYRGIDKPVWEGIALNAVGWHTARLGDYDTAYDHCRTALTLHRRHDNPDGEANTLDSLGYIDHHRGHHQQAIHHYHEALNMYRNRGGAYAVAGVLERLGHPHAALDEVEEARAAWREASELFRELGHVADAERVERHIEDLPGTG</sequence>
<gene>
    <name evidence="2" type="ORF">UO65_4853</name>
</gene>
<dbReference type="InterPro" id="IPR027417">
    <property type="entry name" value="P-loop_NTPase"/>
</dbReference>
<dbReference type="STRING" id="909613.UO65_4853"/>
<evidence type="ECO:0000313" key="3">
    <source>
        <dbReference type="Proteomes" id="UP000019277"/>
    </source>
</evidence>
<organism evidence="2 3">
    <name type="scientific">Actinokineospora spheciospongiae</name>
    <dbReference type="NCBI Taxonomy" id="909613"/>
    <lineage>
        <taxon>Bacteria</taxon>
        <taxon>Bacillati</taxon>
        <taxon>Actinomycetota</taxon>
        <taxon>Actinomycetes</taxon>
        <taxon>Pseudonocardiales</taxon>
        <taxon>Pseudonocardiaceae</taxon>
        <taxon>Actinokineospora</taxon>
    </lineage>
</organism>
<keyword evidence="1" id="KW-0802">TPR repeat</keyword>
<dbReference type="InterPro" id="IPR019734">
    <property type="entry name" value="TPR_rpt"/>
</dbReference>
<dbReference type="SUPFAM" id="SSF48452">
    <property type="entry name" value="TPR-like"/>
    <property type="match status" value="1"/>
</dbReference>
<dbReference type="EMBL" id="AYXG01000184">
    <property type="protein sequence ID" value="EWC59850.1"/>
    <property type="molecule type" value="Genomic_DNA"/>
</dbReference>
<accession>W7IG28</accession>
<dbReference type="PRINTS" id="PR00364">
    <property type="entry name" value="DISEASERSIST"/>
</dbReference>
<evidence type="ECO:0000256" key="1">
    <source>
        <dbReference type="PROSITE-ProRule" id="PRU00339"/>
    </source>
</evidence>
<dbReference type="Pfam" id="PF13424">
    <property type="entry name" value="TPR_12"/>
    <property type="match status" value="1"/>
</dbReference>
<proteinExistence type="predicted"/>
<comment type="caution">
    <text evidence="2">The sequence shown here is derived from an EMBL/GenBank/DDBJ whole genome shotgun (WGS) entry which is preliminary data.</text>
</comment>
<dbReference type="PROSITE" id="PS50005">
    <property type="entry name" value="TPR"/>
    <property type="match status" value="1"/>
</dbReference>
<dbReference type="Gene3D" id="3.40.50.300">
    <property type="entry name" value="P-loop containing nucleotide triphosphate hydrolases"/>
    <property type="match status" value="1"/>
</dbReference>
<name>W7IG28_9PSEU</name>
<dbReference type="GO" id="GO:0043531">
    <property type="term" value="F:ADP binding"/>
    <property type="evidence" value="ECO:0007669"/>
    <property type="project" value="InterPro"/>
</dbReference>
<reference evidence="2 3" key="1">
    <citation type="journal article" date="2014" name="Genome Announc.">
        <title>Draft Genome Sequence of the Antitrypanosomally Active Sponge-Associated Bacterium Actinokineospora sp. Strain EG49.</title>
        <authorList>
            <person name="Harjes J."/>
            <person name="Ryu T."/>
            <person name="Abdelmohsen U.R."/>
            <person name="Moitinho-Silva L."/>
            <person name="Horn H."/>
            <person name="Ravasi T."/>
            <person name="Hentschel U."/>
        </authorList>
    </citation>
    <scope>NUCLEOTIDE SEQUENCE [LARGE SCALE GENOMIC DNA]</scope>
    <source>
        <strain evidence="2 3">EG49</strain>
    </source>
</reference>
<keyword evidence="3" id="KW-1185">Reference proteome</keyword>
<dbReference type="SMART" id="SM00028">
    <property type="entry name" value="TPR"/>
    <property type="match status" value="5"/>
</dbReference>
<protein>
    <submittedName>
        <fullName evidence="2">Transcriptional regulator, SARP family</fullName>
    </submittedName>
</protein>
<dbReference type="eggNOG" id="COG3903">
    <property type="taxonomic scope" value="Bacteria"/>
</dbReference>
<dbReference type="Gene3D" id="1.25.40.10">
    <property type="entry name" value="Tetratricopeptide repeat domain"/>
    <property type="match status" value="1"/>
</dbReference>
<evidence type="ECO:0000313" key="2">
    <source>
        <dbReference type="EMBL" id="EWC59850.1"/>
    </source>
</evidence>
<dbReference type="SUPFAM" id="SSF52540">
    <property type="entry name" value="P-loop containing nucleoside triphosphate hydrolases"/>
    <property type="match status" value="1"/>
</dbReference>
<dbReference type="PATRIC" id="fig|909613.9.peg.4851"/>
<dbReference type="InterPro" id="IPR011990">
    <property type="entry name" value="TPR-like_helical_dom_sf"/>
</dbReference>
<dbReference type="PANTHER" id="PTHR47691:SF3">
    <property type="entry name" value="HTH-TYPE TRANSCRIPTIONAL REGULATOR RV0890C-RELATED"/>
    <property type="match status" value="1"/>
</dbReference>
<feature type="repeat" description="TPR" evidence="1">
    <location>
        <begin position="539"/>
        <end position="572"/>
    </location>
</feature>
<dbReference type="Proteomes" id="UP000019277">
    <property type="component" value="Unassembled WGS sequence"/>
</dbReference>